<comment type="caution">
    <text evidence="2">The sequence shown here is derived from an EMBL/GenBank/DDBJ whole genome shotgun (WGS) entry which is preliminary data.</text>
</comment>
<organism evidence="2 3">
    <name type="scientific">Brachionus plicatilis</name>
    <name type="common">Marine rotifer</name>
    <name type="synonym">Brachionus muelleri</name>
    <dbReference type="NCBI Taxonomy" id="10195"/>
    <lineage>
        <taxon>Eukaryota</taxon>
        <taxon>Metazoa</taxon>
        <taxon>Spiralia</taxon>
        <taxon>Gnathifera</taxon>
        <taxon>Rotifera</taxon>
        <taxon>Eurotatoria</taxon>
        <taxon>Monogononta</taxon>
        <taxon>Pseudotrocha</taxon>
        <taxon>Ploima</taxon>
        <taxon>Brachionidae</taxon>
        <taxon>Brachionus</taxon>
    </lineage>
</organism>
<name>A0A3M7S5U5_BRAPC</name>
<sequence>MCEKHKNWIDYFRNSTYGKAMQLRLNATSRAPSVNTNELVSLLVWLVIVAVILVKEDSAFVFESLRMKVFIFSTIVLIIAVEFVPISWQSNKQASRITSSGKFSSTALISIFEHSESHSKFSFLIPAFIWSCKRQPSYKYPVLCE</sequence>
<evidence type="ECO:0000313" key="3">
    <source>
        <dbReference type="Proteomes" id="UP000276133"/>
    </source>
</evidence>
<evidence type="ECO:0000256" key="1">
    <source>
        <dbReference type="SAM" id="Phobius"/>
    </source>
</evidence>
<dbReference type="AlphaFoldDB" id="A0A3M7S5U5"/>
<dbReference type="EMBL" id="REGN01002009">
    <property type="protein sequence ID" value="RNA30960.1"/>
    <property type="molecule type" value="Genomic_DNA"/>
</dbReference>
<feature type="transmembrane region" description="Helical" evidence="1">
    <location>
        <begin position="42"/>
        <end position="62"/>
    </location>
</feature>
<keyword evidence="1" id="KW-1133">Transmembrane helix</keyword>
<gene>
    <name evidence="2" type="ORF">BpHYR1_007837</name>
</gene>
<evidence type="ECO:0000313" key="2">
    <source>
        <dbReference type="EMBL" id="RNA30960.1"/>
    </source>
</evidence>
<reference evidence="2 3" key="1">
    <citation type="journal article" date="2018" name="Sci. Rep.">
        <title>Genomic signatures of local adaptation to the degree of environmental predictability in rotifers.</title>
        <authorList>
            <person name="Franch-Gras L."/>
            <person name="Hahn C."/>
            <person name="Garcia-Roger E.M."/>
            <person name="Carmona M.J."/>
            <person name="Serra M."/>
            <person name="Gomez A."/>
        </authorList>
    </citation>
    <scope>NUCLEOTIDE SEQUENCE [LARGE SCALE GENOMIC DNA]</scope>
    <source>
        <strain evidence="2">HYR1</strain>
    </source>
</reference>
<keyword evidence="1" id="KW-0472">Membrane</keyword>
<keyword evidence="3" id="KW-1185">Reference proteome</keyword>
<proteinExistence type="predicted"/>
<accession>A0A3M7S5U5</accession>
<protein>
    <submittedName>
        <fullName evidence="2">Uncharacterized protein</fullName>
    </submittedName>
</protein>
<feature type="transmembrane region" description="Helical" evidence="1">
    <location>
        <begin position="69"/>
        <end position="88"/>
    </location>
</feature>
<keyword evidence="1" id="KW-0812">Transmembrane</keyword>
<dbReference type="Proteomes" id="UP000276133">
    <property type="component" value="Unassembled WGS sequence"/>
</dbReference>